<evidence type="ECO:0000313" key="2">
    <source>
        <dbReference type="EMBL" id="DAD52252.1"/>
    </source>
</evidence>
<name>A0A8S5L4B1_9VIRU</name>
<evidence type="ECO:0000256" key="1">
    <source>
        <dbReference type="SAM" id="MobiDB-lite"/>
    </source>
</evidence>
<accession>A0A8S5L4B1</accession>
<sequence length="388" mass="44196">MPARTRTRTRMPGAHKGGVGRALKPGLTDQYPSNQPYLYEEMSDVTGNRESTNPLYLLQQDLVVGWFSGNNSNFWNCEDHIQVFNLGGSLPSMPDYSDAVAATMALARTNPSRPTVDVWNFLFELKDIPQMIFQIGNLMRKYGTNPSKNWPKSQELIRDIGSGYLGWTFGWDQLGRDLMKLCDFVGSVEKRTEEFRRLSHGSLRRRVDLINHTELVTVNDAFYCGPLYQSKVKASLKIGAGHRLWVRVRYKPTAETFSILGGDQLELARSIVWGHKPDWSTIWNAIPWTWLVDWFSTAGDYFAANRNRLAVSVDDIAIMRWKVGALDSVELQSPEPTSVFTENKHCLYSVKRRSRYDGGPVISAFVPYLDTRNWSILAALGTKYLPRR</sequence>
<dbReference type="EMBL" id="BK014048">
    <property type="protein sequence ID" value="DAD52252.1"/>
    <property type="molecule type" value="Genomic_RNA"/>
</dbReference>
<dbReference type="Proteomes" id="UP000682385">
    <property type="component" value="Segment"/>
</dbReference>
<dbReference type="GeneID" id="80400156"/>
<protein>
    <submittedName>
        <fullName evidence="2">Maturation protein</fullName>
    </submittedName>
</protein>
<dbReference type="KEGG" id="vg:80400156"/>
<reference evidence="2" key="1">
    <citation type="submission" date="2020-09" db="EMBL/GenBank/DDBJ databases">
        <title>Leviviricetes taxonomy.</title>
        <authorList>
            <person name="Stockdale S.R."/>
            <person name="Callanan J."/>
            <person name="Adriaenssens E.M."/>
            <person name="Kuhn J.H."/>
            <person name="Rumnieks J."/>
            <person name="Shkoporov A."/>
            <person name="Draper L.A."/>
            <person name="Ross P."/>
            <person name="Hill C."/>
        </authorList>
    </citation>
    <scope>NUCLEOTIDE SEQUENCE</scope>
</reference>
<proteinExistence type="predicted"/>
<keyword evidence="3" id="KW-1185">Reference proteome</keyword>
<organism evidence="2 3">
    <name type="scientific">ssRNA phage SRR6960507_12</name>
    <dbReference type="NCBI Taxonomy" id="2786510"/>
    <lineage>
        <taxon>Viruses</taxon>
        <taxon>Riboviria</taxon>
        <taxon>Orthornavirae</taxon>
        <taxon>Lenarviricota</taxon>
        <taxon>Leviviricetes</taxon>
        <taxon>Timlovirales</taxon>
        <taxon>Steitzviridae</taxon>
        <taxon>Gulmivirus</taxon>
        <taxon>Gulmivirus asiovicinum</taxon>
    </lineage>
</organism>
<gene>
    <name evidence="2" type="primary">SRR6960507_12_1</name>
</gene>
<feature type="region of interest" description="Disordered" evidence="1">
    <location>
        <begin position="1"/>
        <end position="26"/>
    </location>
</feature>
<dbReference type="RefSeq" id="YP_010770660.1">
    <property type="nucleotide sequence ID" value="NC_074354.1"/>
</dbReference>
<evidence type="ECO:0000313" key="3">
    <source>
        <dbReference type="Proteomes" id="UP000682385"/>
    </source>
</evidence>